<protein>
    <recommendedName>
        <fullName evidence="4">Peptidase C39-like domain-containing protein</fullName>
    </recommendedName>
</protein>
<evidence type="ECO:0000256" key="1">
    <source>
        <dbReference type="SAM" id="SignalP"/>
    </source>
</evidence>
<proteinExistence type="predicted"/>
<dbReference type="EMBL" id="SJPU01000001">
    <property type="protein sequence ID" value="TWU19543.1"/>
    <property type="molecule type" value="Genomic_DNA"/>
</dbReference>
<dbReference type="PROSITE" id="PS51257">
    <property type="entry name" value="PROKAR_LIPOPROTEIN"/>
    <property type="match status" value="1"/>
</dbReference>
<evidence type="ECO:0000313" key="3">
    <source>
        <dbReference type="Proteomes" id="UP000319908"/>
    </source>
</evidence>
<name>A0A5C6C4R6_9BACT</name>
<gene>
    <name evidence="2" type="ORF">Poly21_17170</name>
</gene>
<reference evidence="2 3" key="1">
    <citation type="journal article" date="2020" name="Antonie Van Leeuwenhoek">
        <title>Rhodopirellula heiligendammensis sp. nov., Rhodopirellula pilleata sp. nov., and Rhodopirellula solitaria sp. nov. isolated from natural or artificial marine surfaces in Northern Germany and California, USA, and emended description of the genus Rhodopirellula.</title>
        <authorList>
            <person name="Kallscheuer N."/>
            <person name="Wiegand S."/>
            <person name="Jogler M."/>
            <person name="Boedeker C."/>
            <person name="Peeters S.H."/>
            <person name="Rast P."/>
            <person name="Heuer A."/>
            <person name="Jetten M.S.M."/>
            <person name="Rohde M."/>
            <person name="Jogler C."/>
        </authorList>
    </citation>
    <scope>NUCLEOTIDE SEQUENCE [LARGE SCALE GENOMIC DNA]</scope>
    <source>
        <strain evidence="2 3">Poly21</strain>
    </source>
</reference>
<comment type="caution">
    <text evidence="2">The sequence shown here is derived from an EMBL/GenBank/DDBJ whole genome shotgun (WGS) entry which is preliminary data.</text>
</comment>
<accession>A0A5C6C4R6</accession>
<feature type="signal peptide" evidence="1">
    <location>
        <begin position="1"/>
        <end position="22"/>
    </location>
</feature>
<dbReference type="OrthoDB" id="260970at2"/>
<evidence type="ECO:0008006" key="4">
    <source>
        <dbReference type="Google" id="ProtNLM"/>
    </source>
</evidence>
<sequence length="371" mass="39454">MRSISRPFFLLCLLGVSLLAGCADLQPRPAFVFSPPSVEFPPAVNLPFSMRQVNWLHRGEGSCAVASLISHINWQNDTARAARIRRTYGGGQTARSLKAICSAERIPFAATESGDVEFLKWASRTRRGAVVWYFTAHAVTFCGFGTKNGDTVAVLLDNNRTKTPLSIPVNEFVTNWRRYGGFALTALGAPAPAPFYERWIPCKTLNVSAPPRYCLGSSSGSALLSSAPCRQVACSSAALIPQAISSRDAIAIATGSSTAIAVIPSTRTTSIVPAGSVRPIVPAGSVRPIARTALVHVIGAASVQQLRFLPIAPRPLSSLVTPCNASGLVMSKSPGKRPQVRSIARNLTKLKPARMVAFDVESLPSAMVGIT</sequence>
<dbReference type="RefSeq" id="WP_146406328.1">
    <property type="nucleotide sequence ID" value="NZ_SJPU01000001.1"/>
</dbReference>
<dbReference type="AlphaFoldDB" id="A0A5C6C4R6"/>
<keyword evidence="1" id="KW-0732">Signal</keyword>
<organism evidence="2 3">
    <name type="scientific">Allorhodopirellula heiligendammensis</name>
    <dbReference type="NCBI Taxonomy" id="2714739"/>
    <lineage>
        <taxon>Bacteria</taxon>
        <taxon>Pseudomonadati</taxon>
        <taxon>Planctomycetota</taxon>
        <taxon>Planctomycetia</taxon>
        <taxon>Pirellulales</taxon>
        <taxon>Pirellulaceae</taxon>
        <taxon>Allorhodopirellula</taxon>
    </lineage>
</organism>
<dbReference type="Proteomes" id="UP000319908">
    <property type="component" value="Unassembled WGS sequence"/>
</dbReference>
<keyword evidence="3" id="KW-1185">Reference proteome</keyword>
<evidence type="ECO:0000313" key="2">
    <source>
        <dbReference type="EMBL" id="TWU19543.1"/>
    </source>
</evidence>
<feature type="chain" id="PRO_5022841966" description="Peptidase C39-like domain-containing protein" evidence="1">
    <location>
        <begin position="23"/>
        <end position="371"/>
    </location>
</feature>